<accession>A0A0D9ZMB6</accession>
<dbReference type="HOGENOM" id="CLU_044920_0_0_1"/>
<protein>
    <recommendedName>
        <fullName evidence="1">F-box domain-containing protein</fullName>
    </recommendedName>
</protein>
<dbReference type="PANTHER" id="PTHR32153">
    <property type="entry name" value="OJ000223_09.16 PROTEIN"/>
    <property type="match status" value="1"/>
</dbReference>
<proteinExistence type="predicted"/>
<dbReference type="AlphaFoldDB" id="A0A0D9ZMB6"/>
<dbReference type="InterPro" id="IPR036047">
    <property type="entry name" value="F-box-like_dom_sf"/>
</dbReference>
<dbReference type="EnsemblPlants" id="OGLUM04G16510.1">
    <property type="protein sequence ID" value="OGLUM04G16510.1"/>
    <property type="gene ID" value="OGLUM04G16510"/>
</dbReference>
<organism evidence="2">
    <name type="scientific">Oryza glumipatula</name>
    <dbReference type="NCBI Taxonomy" id="40148"/>
    <lineage>
        <taxon>Eukaryota</taxon>
        <taxon>Viridiplantae</taxon>
        <taxon>Streptophyta</taxon>
        <taxon>Embryophyta</taxon>
        <taxon>Tracheophyta</taxon>
        <taxon>Spermatophyta</taxon>
        <taxon>Magnoliopsida</taxon>
        <taxon>Liliopsida</taxon>
        <taxon>Poales</taxon>
        <taxon>Poaceae</taxon>
        <taxon>BOP clade</taxon>
        <taxon>Oryzoideae</taxon>
        <taxon>Oryzeae</taxon>
        <taxon>Oryzinae</taxon>
        <taxon>Oryza</taxon>
    </lineage>
</organism>
<sequence>MASNGTSVAEGDKANQEDRLSALPDDILIHILDRLKTRDAVRTSVLSRRWRHLPGVLSKIILHVGSFKPKDGSMLAKDDLRIRSNISVIEATKSILAHKSQCKINFLSVGFYLREESISIAHSINDAMANREIVSTKFIILQEKHGIQRMEDHKIICGKRFMSFSYACPRAFGCLKQLILTCVRLVLQMEHPTLIKMELVVCTFESVDLKSLPKLRTLIVDTWMGLEEIYPLSFGYVPQLSTLKLTYKGTARDKNIKLSEFLGNATIGALHPDFECGRIWIQPEHPKLLAPVLRNLQIASLTCIHEECNLTWIFFLLEAAPLLETMHIKMWDHECKTSEDEELYQKGGDKLLKWESSRDFKHHNLNVLRIVGFQVDEKFMTYIRRCKLDSEKYLLPRCGREVEGNLGADGVVSWRLGWETMIGTHISMVAKPPELGANRISMPQPTETTSDRSPPANGCHCRQWELAVPPIEALHICRFH</sequence>
<dbReference type="Gene3D" id="1.20.1280.50">
    <property type="match status" value="1"/>
</dbReference>
<dbReference type="InterPro" id="IPR053781">
    <property type="entry name" value="F-box_AtFBL13-like"/>
</dbReference>
<dbReference type="eggNOG" id="ENOG502RRNI">
    <property type="taxonomic scope" value="Eukaryota"/>
</dbReference>
<dbReference type="SMART" id="SM00256">
    <property type="entry name" value="FBOX"/>
    <property type="match status" value="1"/>
</dbReference>
<feature type="domain" description="F-box" evidence="1">
    <location>
        <begin position="17"/>
        <end position="53"/>
    </location>
</feature>
<dbReference type="InterPro" id="IPR001810">
    <property type="entry name" value="F-box_dom"/>
</dbReference>
<dbReference type="SUPFAM" id="SSF81383">
    <property type="entry name" value="F-box domain"/>
    <property type="match status" value="1"/>
</dbReference>
<dbReference type="InterPro" id="IPR044997">
    <property type="entry name" value="F-box_plant"/>
</dbReference>
<name>A0A0D9ZMB6_9ORYZ</name>
<dbReference type="PROSITE" id="PS50181">
    <property type="entry name" value="FBOX"/>
    <property type="match status" value="1"/>
</dbReference>
<keyword evidence="3" id="KW-1185">Reference proteome</keyword>
<dbReference type="Pfam" id="PF00646">
    <property type="entry name" value="F-box"/>
    <property type="match status" value="1"/>
</dbReference>
<dbReference type="CDD" id="cd22160">
    <property type="entry name" value="F-box_AtFBL13-like"/>
    <property type="match status" value="1"/>
</dbReference>
<evidence type="ECO:0000313" key="2">
    <source>
        <dbReference type="EnsemblPlants" id="OGLUM04G16510.1"/>
    </source>
</evidence>
<dbReference type="STRING" id="40148.A0A0D9ZMB6"/>
<reference evidence="2" key="2">
    <citation type="submission" date="2018-05" db="EMBL/GenBank/DDBJ databases">
        <title>OgluRS3 (Oryza glumaepatula Reference Sequence Version 3).</title>
        <authorList>
            <person name="Zhang J."/>
            <person name="Kudrna D."/>
            <person name="Lee S."/>
            <person name="Talag J."/>
            <person name="Welchert J."/>
            <person name="Wing R.A."/>
        </authorList>
    </citation>
    <scope>NUCLEOTIDE SEQUENCE [LARGE SCALE GENOMIC DNA]</scope>
</reference>
<dbReference type="Proteomes" id="UP000026961">
    <property type="component" value="Chromosome 4"/>
</dbReference>
<evidence type="ECO:0000259" key="1">
    <source>
        <dbReference type="PROSITE" id="PS50181"/>
    </source>
</evidence>
<reference evidence="2" key="1">
    <citation type="submission" date="2015-04" db="UniProtKB">
        <authorList>
            <consortium name="EnsemblPlants"/>
        </authorList>
    </citation>
    <scope>IDENTIFICATION</scope>
</reference>
<evidence type="ECO:0000313" key="3">
    <source>
        <dbReference type="Proteomes" id="UP000026961"/>
    </source>
</evidence>
<dbReference type="Gramene" id="OGLUM04G16510.1">
    <property type="protein sequence ID" value="OGLUM04G16510.1"/>
    <property type="gene ID" value="OGLUM04G16510"/>
</dbReference>